<protein>
    <submittedName>
        <fullName evidence="9">Sugar transferase</fullName>
    </submittedName>
</protein>
<evidence type="ECO:0000256" key="3">
    <source>
        <dbReference type="ARBA" id="ARBA00022679"/>
    </source>
</evidence>
<feature type="transmembrane region" description="Helical" evidence="7">
    <location>
        <begin position="111"/>
        <end position="131"/>
    </location>
</feature>
<dbReference type="EMBL" id="PXYV01000009">
    <property type="protein sequence ID" value="PSR23035.1"/>
    <property type="molecule type" value="Genomic_DNA"/>
</dbReference>
<feature type="transmembrane region" description="Helical" evidence="7">
    <location>
        <begin position="275"/>
        <end position="299"/>
    </location>
</feature>
<gene>
    <name evidence="9" type="ORF">C7B45_04470</name>
</gene>
<keyword evidence="3 9" id="KW-0808">Transferase</keyword>
<feature type="transmembrane region" description="Helical" evidence="7">
    <location>
        <begin position="41"/>
        <end position="64"/>
    </location>
</feature>
<evidence type="ECO:0000259" key="8">
    <source>
        <dbReference type="Pfam" id="PF02397"/>
    </source>
</evidence>
<name>A0A2T2WLB9_9FIRM</name>
<dbReference type="AlphaFoldDB" id="A0A2T2WLB9"/>
<comment type="subcellular location">
    <subcellularLocation>
        <location evidence="1">Membrane</location>
        <topology evidence="1">Multi-pass membrane protein</topology>
    </subcellularLocation>
</comment>
<reference evidence="9 10" key="1">
    <citation type="journal article" date="2014" name="BMC Genomics">
        <title>Comparison of environmental and isolate Sulfobacillus genomes reveals diverse carbon, sulfur, nitrogen, and hydrogen metabolisms.</title>
        <authorList>
            <person name="Justice N.B."/>
            <person name="Norman A."/>
            <person name="Brown C.T."/>
            <person name="Singh A."/>
            <person name="Thomas B.C."/>
            <person name="Banfield J.F."/>
        </authorList>
    </citation>
    <scope>NUCLEOTIDE SEQUENCE [LARGE SCALE GENOMIC DNA]</scope>
    <source>
        <strain evidence="9">AMDSBA3</strain>
    </source>
</reference>
<dbReference type="GO" id="GO:0016020">
    <property type="term" value="C:membrane"/>
    <property type="evidence" value="ECO:0007669"/>
    <property type="project" value="UniProtKB-SubCell"/>
</dbReference>
<comment type="similarity">
    <text evidence="2">Belongs to the bacterial sugar transferase family.</text>
</comment>
<evidence type="ECO:0000313" key="9">
    <source>
        <dbReference type="EMBL" id="PSR23035.1"/>
    </source>
</evidence>
<evidence type="ECO:0000256" key="5">
    <source>
        <dbReference type="ARBA" id="ARBA00022989"/>
    </source>
</evidence>
<dbReference type="InterPro" id="IPR003362">
    <property type="entry name" value="Bact_transf"/>
</dbReference>
<evidence type="ECO:0000256" key="6">
    <source>
        <dbReference type="ARBA" id="ARBA00023136"/>
    </source>
</evidence>
<evidence type="ECO:0000313" key="10">
    <source>
        <dbReference type="Proteomes" id="UP000241848"/>
    </source>
</evidence>
<keyword evidence="5 7" id="KW-1133">Transmembrane helix</keyword>
<sequence>MSRGRTNRWDELAVFVDTAAAYVAYLFVVHAYLAWFNPRVATVHLVSSYFSFSIFVLAISWFALKLNFRGYSRRWNQLPSEMGMLAVASAETGLALVLLIFVLKANWFSRAIFLLFPVTAFVFQTLVHSVIKLSVGRFRLSGRDQRRLIVLGYPKRVSIFSETVAMVPEAGMQVVDQLPVRLGDGQTAQAAVDRLRQLFASTVVDTLVIAMPVAEDVLMPAIQMARQQGKEVRLVLDEMGALAHRSRLYDFYGNSVLVVDASSAHQTSRSIVKRVVDIVVSVIGIVVTSPIMLAAMIALKIDDPTGPVFFTQRRVGVNGREFPCYKLRTMVPNAEELKEELQHLNVMSGPVFKIPDDPRVTRVGKWLRKTSIDELPQLFNVLVGHMSMVGPRPALPSEVKLYGPDYRKRLSVRPGITCLWQISGRNDIDFQDWMRLDMEYIDRWSLALDLKIMAKTIPAVFQQRGAH</sequence>
<feature type="transmembrane region" description="Helical" evidence="7">
    <location>
        <begin position="85"/>
        <end position="105"/>
    </location>
</feature>
<proteinExistence type="inferred from homology"/>
<evidence type="ECO:0000256" key="2">
    <source>
        <dbReference type="ARBA" id="ARBA00006464"/>
    </source>
</evidence>
<dbReference type="PANTHER" id="PTHR30576:SF10">
    <property type="entry name" value="SLL5057 PROTEIN"/>
    <property type="match status" value="1"/>
</dbReference>
<keyword evidence="4 7" id="KW-0812">Transmembrane</keyword>
<dbReference type="InterPro" id="IPR017475">
    <property type="entry name" value="EPS_sugar_tfrase"/>
</dbReference>
<evidence type="ECO:0000256" key="7">
    <source>
        <dbReference type="SAM" id="Phobius"/>
    </source>
</evidence>
<comment type="caution">
    <text evidence="9">The sequence shown here is derived from an EMBL/GenBank/DDBJ whole genome shotgun (WGS) entry which is preliminary data.</text>
</comment>
<accession>A0A2T2WLB9</accession>
<feature type="domain" description="Bacterial sugar transferase" evidence="8">
    <location>
        <begin position="273"/>
        <end position="461"/>
    </location>
</feature>
<dbReference type="Pfam" id="PF02397">
    <property type="entry name" value="Bac_transf"/>
    <property type="match status" value="1"/>
</dbReference>
<feature type="transmembrane region" description="Helical" evidence="7">
    <location>
        <begin position="12"/>
        <end position="35"/>
    </location>
</feature>
<dbReference type="GO" id="GO:0016780">
    <property type="term" value="F:phosphotransferase activity, for other substituted phosphate groups"/>
    <property type="evidence" value="ECO:0007669"/>
    <property type="project" value="TreeGrafter"/>
</dbReference>
<evidence type="ECO:0000256" key="1">
    <source>
        <dbReference type="ARBA" id="ARBA00004141"/>
    </source>
</evidence>
<dbReference type="PANTHER" id="PTHR30576">
    <property type="entry name" value="COLANIC BIOSYNTHESIS UDP-GLUCOSE LIPID CARRIER TRANSFERASE"/>
    <property type="match status" value="1"/>
</dbReference>
<organism evidence="9 10">
    <name type="scientific">Sulfobacillus acidophilus</name>
    <dbReference type="NCBI Taxonomy" id="53633"/>
    <lineage>
        <taxon>Bacteria</taxon>
        <taxon>Bacillati</taxon>
        <taxon>Bacillota</taxon>
        <taxon>Clostridia</taxon>
        <taxon>Eubacteriales</taxon>
        <taxon>Clostridiales Family XVII. Incertae Sedis</taxon>
        <taxon>Sulfobacillus</taxon>
    </lineage>
</organism>
<keyword evidence="6 7" id="KW-0472">Membrane</keyword>
<evidence type="ECO:0000256" key="4">
    <source>
        <dbReference type="ARBA" id="ARBA00022692"/>
    </source>
</evidence>
<dbReference type="NCBIfam" id="TIGR03025">
    <property type="entry name" value="EPS_sugtrans"/>
    <property type="match status" value="1"/>
</dbReference>
<dbReference type="Proteomes" id="UP000241848">
    <property type="component" value="Unassembled WGS sequence"/>
</dbReference>